<evidence type="ECO:0000313" key="3">
    <source>
        <dbReference type="Proteomes" id="UP000489600"/>
    </source>
</evidence>
<dbReference type="PANTHER" id="PTHR21477:SF35">
    <property type="entry name" value="PROTEIN PHLOEM PROTEIN 2-LIKE A10"/>
    <property type="match status" value="1"/>
</dbReference>
<organism evidence="2 3">
    <name type="scientific">Arabis nemorensis</name>
    <dbReference type="NCBI Taxonomy" id="586526"/>
    <lineage>
        <taxon>Eukaryota</taxon>
        <taxon>Viridiplantae</taxon>
        <taxon>Streptophyta</taxon>
        <taxon>Embryophyta</taxon>
        <taxon>Tracheophyta</taxon>
        <taxon>Spermatophyta</taxon>
        <taxon>Magnoliopsida</taxon>
        <taxon>eudicotyledons</taxon>
        <taxon>Gunneridae</taxon>
        <taxon>Pentapetalae</taxon>
        <taxon>rosids</taxon>
        <taxon>malvids</taxon>
        <taxon>Brassicales</taxon>
        <taxon>Brassicaceae</taxon>
        <taxon>Arabideae</taxon>
        <taxon>Arabis</taxon>
    </lineage>
</organism>
<name>A0A565BUP1_9BRAS</name>
<gene>
    <name evidence="2" type="ORF">ANE_LOCUS15522</name>
</gene>
<comment type="caution">
    <text evidence="2">The sequence shown here is derived from an EMBL/GenBank/DDBJ whole genome shotgun (WGS) entry which is preliminary data.</text>
</comment>
<protein>
    <recommendedName>
        <fullName evidence="4">Protein PHLOEM PROTEIN 2-LIKE A10</fullName>
    </recommendedName>
</protein>
<proteinExistence type="predicted"/>
<sequence>MDLALGKKGFDFALRNKKWILLAASAYVSFRVYHSPSITQKRKRISKLFTLLLNLIEAASDSAESVSVITKDLTQFLRSDSDQIPNSFKQISKITKSDELNSSLIRFTQAVTVGLLRGYRLDSGNDDESGSGFTDRVMDKLFTKSGSGFASAIVGSFARNLVVGYYSSSSSVSGESPVSSKLLDAVCSDDGRKLICDCVQRFVTTAVSVYLDKTVDVNVFDDLFAGLTNPKHEHKVKQTLVTLCNGAVETFVRASRRQTGTEPELNRSGSSCSDDSRLTTVGSTKPAWIDRVSSSLLVPSNRKYVVDLTGRVTFETVRSLLEVLIERANGKVESYVEKVRERGNETRRFVRVKTSILHSLCLSLCLQIVEAPWMLTPRN</sequence>
<evidence type="ECO:0008006" key="4">
    <source>
        <dbReference type="Google" id="ProtNLM"/>
    </source>
</evidence>
<reference evidence="2" key="1">
    <citation type="submission" date="2019-07" db="EMBL/GenBank/DDBJ databases">
        <authorList>
            <person name="Dittberner H."/>
        </authorList>
    </citation>
    <scope>NUCLEOTIDE SEQUENCE [LARGE SCALE GENOMIC DNA]</scope>
</reference>
<dbReference type="OrthoDB" id="1641131at2759"/>
<dbReference type="AlphaFoldDB" id="A0A565BUP1"/>
<evidence type="ECO:0000313" key="2">
    <source>
        <dbReference type="EMBL" id="VVB05078.1"/>
    </source>
</evidence>
<evidence type="ECO:0000256" key="1">
    <source>
        <dbReference type="SAM" id="MobiDB-lite"/>
    </source>
</evidence>
<dbReference type="Proteomes" id="UP000489600">
    <property type="component" value="Unassembled WGS sequence"/>
</dbReference>
<keyword evidence="3" id="KW-1185">Reference proteome</keyword>
<feature type="region of interest" description="Disordered" evidence="1">
    <location>
        <begin position="257"/>
        <end position="278"/>
    </location>
</feature>
<accession>A0A565BUP1</accession>
<dbReference type="EMBL" id="CABITT030000005">
    <property type="protein sequence ID" value="VVB05078.1"/>
    <property type="molecule type" value="Genomic_DNA"/>
</dbReference>
<dbReference type="InterPro" id="IPR019141">
    <property type="entry name" value="DUF2045"/>
</dbReference>
<dbReference type="PANTHER" id="PTHR21477">
    <property type="entry name" value="ZGC:172139"/>
    <property type="match status" value="1"/>
</dbReference>